<feature type="non-terminal residue" evidence="1">
    <location>
        <position position="1"/>
    </location>
</feature>
<sequence>ATMKKYASLLASRRPLGWEITNSSPNIDQSALCLVRTKRATSWTRRFKATLDDILITRAHRTCLCRTFSWTPTIPV</sequence>
<dbReference type="EMBL" id="GAIX01010643">
    <property type="protein sequence ID" value="JAA81917.1"/>
    <property type="molecule type" value="Transcribed_RNA"/>
</dbReference>
<feature type="non-terminal residue" evidence="1">
    <location>
        <position position="76"/>
    </location>
</feature>
<proteinExistence type="predicted"/>
<accession>S4PUA2</accession>
<name>S4PUA2_9NEOP</name>
<organism evidence="1">
    <name type="scientific">Pararge aegeria</name>
    <name type="common">speckled wood butterfly</name>
    <dbReference type="NCBI Taxonomy" id="116150"/>
    <lineage>
        <taxon>Eukaryota</taxon>
        <taxon>Metazoa</taxon>
        <taxon>Ecdysozoa</taxon>
        <taxon>Arthropoda</taxon>
        <taxon>Hexapoda</taxon>
        <taxon>Insecta</taxon>
        <taxon>Pterygota</taxon>
        <taxon>Neoptera</taxon>
        <taxon>Endopterygota</taxon>
        <taxon>Lepidoptera</taxon>
        <taxon>Glossata</taxon>
        <taxon>Ditrysia</taxon>
        <taxon>Papilionoidea</taxon>
        <taxon>Nymphalidae</taxon>
        <taxon>Satyrinae</taxon>
        <taxon>Satyrini</taxon>
        <taxon>Parargina</taxon>
        <taxon>Pararge</taxon>
    </lineage>
</organism>
<protein>
    <submittedName>
        <fullName evidence="1">Eggless</fullName>
    </submittedName>
</protein>
<reference evidence="1" key="1">
    <citation type="journal article" date="2013" name="BMC Genomics">
        <title>Unscrambling butterfly oogenesis.</title>
        <authorList>
            <person name="Carter J.M."/>
            <person name="Baker S.C."/>
            <person name="Pink R."/>
            <person name="Carter D.R."/>
            <person name="Collins A."/>
            <person name="Tomlin J."/>
            <person name="Gibbs M."/>
            <person name="Breuker C.J."/>
        </authorList>
    </citation>
    <scope>NUCLEOTIDE SEQUENCE</scope>
    <source>
        <tissue evidence="1">Ovary</tissue>
    </source>
</reference>
<reference evidence="1" key="2">
    <citation type="submission" date="2013-05" db="EMBL/GenBank/DDBJ databases">
        <authorList>
            <person name="Carter J.-M."/>
            <person name="Baker S.C."/>
            <person name="Pink R."/>
            <person name="Carter D.R.F."/>
            <person name="Collins A."/>
            <person name="Tomlin J."/>
            <person name="Gibbs M."/>
            <person name="Breuker C.J."/>
        </authorList>
    </citation>
    <scope>NUCLEOTIDE SEQUENCE</scope>
    <source>
        <tissue evidence="1">Ovary</tissue>
    </source>
</reference>
<dbReference type="AlphaFoldDB" id="S4PUA2"/>
<evidence type="ECO:0000313" key="1">
    <source>
        <dbReference type="EMBL" id="JAA81917.1"/>
    </source>
</evidence>